<sequence length="71" mass="7898">MHSIFNNSFPLCLTGVAYYHQHSSAKRIADHDRKREEIKPAKPDISGIKGEVRENDDQASLCRASCIAKAA</sequence>
<dbReference type="EMBL" id="MNCJ02000317">
    <property type="protein sequence ID" value="KAF5819863.1"/>
    <property type="molecule type" value="Genomic_DNA"/>
</dbReference>
<dbReference type="EMBL" id="CM007891">
    <property type="protein sequence ID" value="OTG35363.1"/>
    <property type="molecule type" value="Genomic_DNA"/>
</dbReference>
<gene>
    <name evidence="2" type="ORF">HannXRQ_Chr02g0056001</name>
    <name evidence="1" type="ORF">HanXRQr2_Chr02g0082391</name>
</gene>
<name>A0A251VJS2_HELAN</name>
<evidence type="ECO:0000313" key="1">
    <source>
        <dbReference type="EMBL" id="KAF5819863.1"/>
    </source>
</evidence>
<reference evidence="2" key="2">
    <citation type="submission" date="2017-02" db="EMBL/GenBank/DDBJ databases">
        <title>Sunflower complete genome.</title>
        <authorList>
            <person name="Langlade N."/>
            <person name="Munos S."/>
        </authorList>
    </citation>
    <scope>NUCLEOTIDE SEQUENCE [LARGE SCALE GENOMIC DNA]</scope>
    <source>
        <tissue evidence="2">Leaves</tissue>
    </source>
</reference>
<evidence type="ECO:0000313" key="2">
    <source>
        <dbReference type="EMBL" id="OTG35363.1"/>
    </source>
</evidence>
<evidence type="ECO:0000313" key="3">
    <source>
        <dbReference type="Proteomes" id="UP000215914"/>
    </source>
</evidence>
<protein>
    <submittedName>
        <fullName evidence="2">Uncharacterized protein</fullName>
    </submittedName>
</protein>
<accession>A0A251VJS2</accession>
<keyword evidence="3" id="KW-1185">Reference proteome</keyword>
<dbReference type="Proteomes" id="UP000215914">
    <property type="component" value="Chromosome 2"/>
</dbReference>
<proteinExistence type="predicted"/>
<dbReference type="Gramene" id="mRNA:HanXRQr2_Chr02g0082391">
    <property type="protein sequence ID" value="mRNA:HanXRQr2_Chr02g0082391"/>
    <property type="gene ID" value="HanXRQr2_Chr02g0082391"/>
</dbReference>
<reference evidence="1" key="3">
    <citation type="submission" date="2020-06" db="EMBL/GenBank/DDBJ databases">
        <title>Helianthus annuus Genome sequencing and assembly Release 2.</title>
        <authorList>
            <person name="Gouzy J."/>
            <person name="Langlade N."/>
            <person name="Munos S."/>
        </authorList>
    </citation>
    <scope>NUCLEOTIDE SEQUENCE</scope>
    <source>
        <tissue evidence="1">Leaves</tissue>
    </source>
</reference>
<dbReference type="AlphaFoldDB" id="A0A251VJS2"/>
<organism evidence="2 3">
    <name type="scientific">Helianthus annuus</name>
    <name type="common">Common sunflower</name>
    <dbReference type="NCBI Taxonomy" id="4232"/>
    <lineage>
        <taxon>Eukaryota</taxon>
        <taxon>Viridiplantae</taxon>
        <taxon>Streptophyta</taxon>
        <taxon>Embryophyta</taxon>
        <taxon>Tracheophyta</taxon>
        <taxon>Spermatophyta</taxon>
        <taxon>Magnoliopsida</taxon>
        <taxon>eudicotyledons</taxon>
        <taxon>Gunneridae</taxon>
        <taxon>Pentapetalae</taxon>
        <taxon>asterids</taxon>
        <taxon>campanulids</taxon>
        <taxon>Asterales</taxon>
        <taxon>Asteraceae</taxon>
        <taxon>Asteroideae</taxon>
        <taxon>Heliantheae alliance</taxon>
        <taxon>Heliantheae</taxon>
        <taxon>Helianthus</taxon>
    </lineage>
</organism>
<dbReference type="InParanoid" id="A0A251VJS2"/>
<reference evidence="1 3" key="1">
    <citation type="journal article" date="2017" name="Nature">
        <title>The sunflower genome provides insights into oil metabolism, flowering and Asterid evolution.</title>
        <authorList>
            <person name="Badouin H."/>
            <person name="Gouzy J."/>
            <person name="Grassa C.J."/>
            <person name="Murat F."/>
            <person name="Staton S.E."/>
            <person name="Cottret L."/>
            <person name="Lelandais-Briere C."/>
            <person name="Owens G.L."/>
            <person name="Carrere S."/>
            <person name="Mayjonade B."/>
            <person name="Legrand L."/>
            <person name="Gill N."/>
            <person name="Kane N.C."/>
            <person name="Bowers J.E."/>
            <person name="Hubner S."/>
            <person name="Bellec A."/>
            <person name="Berard A."/>
            <person name="Berges H."/>
            <person name="Blanchet N."/>
            <person name="Boniface M.C."/>
            <person name="Brunel D."/>
            <person name="Catrice O."/>
            <person name="Chaidir N."/>
            <person name="Claudel C."/>
            <person name="Donnadieu C."/>
            <person name="Faraut T."/>
            <person name="Fievet G."/>
            <person name="Helmstetter N."/>
            <person name="King M."/>
            <person name="Knapp S.J."/>
            <person name="Lai Z."/>
            <person name="Le Paslier M.C."/>
            <person name="Lippi Y."/>
            <person name="Lorenzon L."/>
            <person name="Mandel J.R."/>
            <person name="Marage G."/>
            <person name="Marchand G."/>
            <person name="Marquand E."/>
            <person name="Bret-Mestries E."/>
            <person name="Morien E."/>
            <person name="Nambeesan S."/>
            <person name="Nguyen T."/>
            <person name="Pegot-Espagnet P."/>
            <person name="Pouilly N."/>
            <person name="Raftis F."/>
            <person name="Sallet E."/>
            <person name="Schiex T."/>
            <person name="Thomas J."/>
            <person name="Vandecasteele C."/>
            <person name="Vares D."/>
            <person name="Vear F."/>
            <person name="Vautrin S."/>
            <person name="Crespi M."/>
            <person name="Mangin B."/>
            <person name="Burke J.M."/>
            <person name="Salse J."/>
            <person name="Munos S."/>
            <person name="Vincourt P."/>
            <person name="Rieseberg L.H."/>
            <person name="Langlade N.B."/>
        </authorList>
    </citation>
    <scope>NUCLEOTIDE SEQUENCE [LARGE SCALE GENOMIC DNA]</scope>
    <source>
        <strain evidence="3">cv. SF193</strain>
        <tissue evidence="1">Leaves</tissue>
    </source>
</reference>